<gene>
    <name evidence="2" type="ORF">DB88DRAFT_511240</name>
</gene>
<accession>A0AAD9CY58</accession>
<reference evidence="2" key="1">
    <citation type="submission" date="2023-02" db="EMBL/GenBank/DDBJ databases">
        <title>Identification and recombinant expression of a fungal hydrolase from Papiliotrema laurentii that hydrolyzes apple cutin and clears colloidal polyester polyurethane.</title>
        <authorList>
            <consortium name="DOE Joint Genome Institute"/>
            <person name="Roman V.A."/>
            <person name="Bojanowski C."/>
            <person name="Crable B.R."/>
            <person name="Wagner D.N."/>
            <person name="Hung C.S."/>
            <person name="Nadeau L.J."/>
            <person name="Schratz L."/>
            <person name="Haridas S."/>
            <person name="Pangilinan J."/>
            <person name="Lipzen A."/>
            <person name="Na H."/>
            <person name="Yan M."/>
            <person name="Ng V."/>
            <person name="Grigoriev I.V."/>
            <person name="Spatafora J.W."/>
            <person name="Barlow D."/>
            <person name="Biffinger J."/>
            <person name="Kelley-Loughnane N."/>
            <person name="Varaljay V.A."/>
            <person name="Crookes-Goodson W.J."/>
        </authorList>
    </citation>
    <scope>NUCLEOTIDE SEQUENCE</scope>
    <source>
        <strain evidence="2">5307AH</strain>
    </source>
</reference>
<feature type="compositionally biased region" description="Basic and acidic residues" evidence="1">
    <location>
        <begin position="208"/>
        <end position="219"/>
    </location>
</feature>
<feature type="compositionally biased region" description="Basic and acidic residues" evidence="1">
    <location>
        <begin position="1"/>
        <end position="13"/>
    </location>
</feature>
<organism evidence="2 3">
    <name type="scientific">Papiliotrema laurentii</name>
    <name type="common">Cryptococcus laurentii</name>
    <dbReference type="NCBI Taxonomy" id="5418"/>
    <lineage>
        <taxon>Eukaryota</taxon>
        <taxon>Fungi</taxon>
        <taxon>Dikarya</taxon>
        <taxon>Basidiomycota</taxon>
        <taxon>Agaricomycotina</taxon>
        <taxon>Tremellomycetes</taxon>
        <taxon>Tremellales</taxon>
        <taxon>Rhynchogastremaceae</taxon>
        <taxon>Papiliotrema</taxon>
    </lineage>
</organism>
<evidence type="ECO:0000313" key="3">
    <source>
        <dbReference type="Proteomes" id="UP001182556"/>
    </source>
</evidence>
<evidence type="ECO:0000313" key="2">
    <source>
        <dbReference type="EMBL" id="KAK1923705.1"/>
    </source>
</evidence>
<keyword evidence="3" id="KW-1185">Reference proteome</keyword>
<feature type="compositionally biased region" description="Low complexity" evidence="1">
    <location>
        <begin position="157"/>
        <end position="176"/>
    </location>
</feature>
<feature type="region of interest" description="Disordered" evidence="1">
    <location>
        <begin position="1"/>
        <end position="50"/>
    </location>
</feature>
<feature type="region of interest" description="Disordered" evidence="1">
    <location>
        <begin position="134"/>
        <end position="276"/>
    </location>
</feature>
<proteinExistence type="predicted"/>
<dbReference type="EMBL" id="JAODAN010000006">
    <property type="protein sequence ID" value="KAK1923705.1"/>
    <property type="molecule type" value="Genomic_DNA"/>
</dbReference>
<dbReference type="InterPro" id="IPR044688">
    <property type="entry name" value="SCI-1-like"/>
</dbReference>
<protein>
    <submittedName>
        <fullName evidence="2">Uncharacterized protein</fullName>
    </submittedName>
</protein>
<dbReference type="Proteomes" id="UP001182556">
    <property type="component" value="Unassembled WGS sequence"/>
</dbReference>
<feature type="region of interest" description="Disordered" evidence="1">
    <location>
        <begin position="294"/>
        <end position="313"/>
    </location>
</feature>
<comment type="caution">
    <text evidence="2">The sequence shown here is derived from an EMBL/GenBank/DDBJ whole genome shotgun (WGS) entry which is preliminary data.</text>
</comment>
<dbReference type="AlphaFoldDB" id="A0AAD9CY58"/>
<dbReference type="PANTHER" id="PTHR34117:SF1">
    <property type="entry name" value="STYLE CELL-CYCLE INHIBITOR 1"/>
    <property type="match status" value="1"/>
</dbReference>
<feature type="compositionally biased region" description="Basic and acidic residues" evidence="1">
    <location>
        <begin position="226"/>
        <end position="266"/>
    </location>
</feature>
<name>A0AAD9CY58_PAPLA</name>
<evidence type="ECO:0000256" key="1">
    <source>
        <dbReference type="SAM" id="MobiDB-lite"/>
    </source>
</evidence>
<sequence>MKTDTTGTARRDIVGPAIRAASEIETATSRDESRRTRAKRARGRGESESEDGFLDIRKLGAREIGEDDYFLKSAEFKHWLKDARGKYLDEMSGDDARRYFRKFVRRWNDGALSVDKSHPVLPLHHRLTLRSKWSFAGPSRSTGSSRPPRASPPPSSHSPLRSRSPAAPSRGRSPEPSESEDEIGPSLPTLRADHPSLGPTRPSASDRQLAREEMQDAARAHRKAERRSAFERADEAAPKQVGKEGKIAEKRASNAVNKEMRDKEVGGLEVDEGTLMGEGSSFQAALRAREAAQGRRAEKKAEEMASRRAVMDERMAERRQKEAATMDMLKAMAKQRFG</sequence>
<feature type="compositionally biased region" description="Low complexity" evidence="1">
    <location>
        <begin position="136"/>
        <end position="148"/>
    </location>
</feature>
<dbReference type="PANTHER" id="PTHR34117">
    <property type="entry name" value="STYLE CELL-CYCLE INHIBITOR 1"/>
    <property type="match status" value="1"/>
</dbReference>